<feature type="transmembrane region" description="Helical" evidence="1">
    <location>
        <begin position="53"/>
        <end position="76"/>
    </location>
</feature>
<evidence type="ECO:0000256" key="1">
    <source>
        <dbReference type="SAM" id="Phobius"/>
    </source>
</evidence>
<keyword evidence="1" id="KW-0812">Transmembrane</keyword>
<accession>A0A916Z6Z8</accession>
<gene>
    <name evidence="2" type="ORF">GCM10010990_32100</name>
</gene>
<dbReference type="OrthoDB" id="315686at2"/>
<reference evidence="2" key="2">
    <citation type="submission" date="2020-09" db="EMBL/GenBank/DDBJ databases">
        <authorList>
            <person name="Sun Q."/>
            <person name="Zhou Y."/>
        </authorList>
    </citation>
    <scope>NUCLEOTIDE SEQUENCE</scope>
    <source>
        <strain evidence="2">CGMCC 1.15360</strain>
    </source>
</reference>
<dbReference type="Proteomes" id="UP000612349">
    <property type="component" value="Unassembled WGS sequence"/>
</dbReference>
<dbReference type="SUPFAM" id="SSF55961">
    <property type="entry name" value="Bet v1-like"/>
    <property type="match status" value="1"/>
</dbReference>
<feature type="transmembrane region" description="Helical" evidence="1">
    <location>
        <begin position="88"/>
        <end position="107"/>
    </location>
</feature>
<reference evidence="2" key="1">
    <citation type="journal article" date="2014" name="Int. J. Syst. Evol. Microbiol.">
        <title>Complete genome sequence of Corynebacterium casei LMG S-19264T (=DSM 44701T), isolated from a smear-ripened cheese.</title>
        <authorList>
            <consortium name="US DOE Joint Genome Institute (JGI-PGF)"/>
            <person name="Walter F."/>
            <person name="Albersmeier A."/>
            <person name="Kalinowski J."/>
            <person name="Ruckert C."/>
        </authorList>
    </citation>
    <scope>NUCLEOTIDE SEQUENCE</scope>
    <source>
        <strain evidence="2">CGMCC 1.15360</strain>
    </source>
</reference>
<proteinExistence type="predicted"/>
<feature type="transmembrane region" description="Helical" evidence="1">
    <location>
        <begin position="119"/>
        <end position="137"/>
    </location>
</feature>
<feature type="transmembrane region" description="Helical" evidence="1">
    <location>
        <begin position="149"/>
        <end position="168"/>
    </location>
</feature>
<evidence type="ECO:0008006" key="4">
    <source>
        <dbReference type="Google" id="ProtNLM"/>
    </source>
</evidence>
<sequence>MAVENGNNERPGETQDGLTPFLPGQRRIPLSAIFLLLLVALLVGFSVSDGAGASWAGLGMLLLVPAAMGGLTADLVDPDGTQSMLGCYLYPTLFLIALSVIGYVVFGEGAICLAMALPLWVPAAMTGALVSHLNARLRRKHEARLQGRSYAAGWLLLPLVVIGYDAAYPPEWQDREVVREVIVDADPRTIWPMLVSVPAISPDEGKANLTQDILGVPRPSSARLVRRDGDLVRLARWGSDIRFEESITRIDAGRAITWHFAFPDDSVQAHTDRHISPDGATLKIDSGGYTLKPVGKNRVRLRRATSYRMRTRMPGYIGWWGDVLLGDVQENILAVVRDRAEARSAALAIRTPN</sequence>
<keyword evidence="1" id="KW-0472">Membrane</keyword>
<protein>
    <recommendedName>
        <fullName evidence="4">SRPBCC family protein</fullName>
    </recommendedName>
</protein>
<keyword evidence="3" id="KW-1185">Reference proteome</keyword>
<keyword evidence="1" id="KW-1133">Transmembrane helix</keyword>
<dbReference type="RefSeq" id="WP_066772108.1">
    <property type="nucleotide sequence ID" value="NZ_BMIP01000008.1"/>
</dbReference>
<comment type="caution">
    <text evidence="2">The sequence shown here is derived from an EMBL/GenBank/DDBJ whole genome shotgun (WGS) entry which is preliminary data.</text>
</comment>
<name>A0A916Z6Z8_9SPHN</name>
<dbReference type="AlphaFoldDB" id="A0A916Z6Z8"/>
<evidence type="ECO:0000313" key="3">
    <source>
        <dbReference type="Proteomes" id="UP000612349"/>
    </source>
</evidence>
<evidence type="ECO:0000313" key="2">
    <source>
        <dbReference type="EMBL" id="GGD79748.1"/>
    </source>
</evidence>
<dbReference type="EMBL" id="BMIP01000008">
    <property type="protein sequence ID" value="GGD79748.1"/>
    <property type="molecule type" value="Genomic_DNA"/>
</dbReference>
<organism evidence="2 3">
    <name type="scientific">Croceicoccus mobilis</name>
    <dbReference type="NCBI Taxonomy" id="1703339"/>
    <lineage>
        <taxon>Bacteria</taxon>
        <taxon>Pseudomonadati</taxon>
        <taxon>Pseudomonadota</taxon>
        <taxon>Alphaproteobacteria</taxon>
        <taxon>Sphingomonadales</taxon>
        <taxon>Erythrobacteraceae</taxon>
        <taxon>Croceicoccus</taxon>
    </lineage>
</organism>
<feature type="transmembrane region" description="Helical" evidence="1">
    <location>
        <begin position="28"/>
        <end position="47"/>
    </location>
</feature>